<evidence type="ECO:0000313" key="2">
    <source>
        <dbReference type="EMBL" id="GLD53082.1"/>
    </source>
</evidence>
<keyword evidence="3" id="KW-1185">Reference proteome</keyword>
<dbReference type="AlphaFoldDB" id="A0AAD3M762"/>
<dbReference type="EMBL" id="BRZM01006661">
    <property type="protein sequence ID" value="GLD48745.1"/>
    <property type="molecule type" value="Genomic_DNA"/>
</dbReference>
<comment type="caution">
    <text evidence="1">The sequence shown here is derived from an EMBL/GenBank/DDBJ whole genome shotgun (WGS) entry which is preliminary data.</text>
</comment>
<organism evidence="1 3">
    <name type="scientific">Lates japonicus</name>
    <name type="common">Japanese lates</name>
    <dbReference type="NCBI Taxonomy" id="270547"/>
    <lineage>
        <taxon>Eukaryota</taxon>
        <taxon>Metazoa</taxon>
        <taxon>Chordata</taxon>
        <taxon>Craniata</taxon>
        <taxon>Vertebrata</taxon>
        <taxon>Euteleostomi</taxon>
        <taxon>Actinopterygii</taxon>
        <taxon>Neopterygii</taxon>
        <taxon>Teleostei</taxon>
        <taxon>Neoteleostei</taxon>
        <taxon>Acanthomorphata</taxon>
        <taxon>Carangaria</taxon>
        <taxon>Carangaria incertae sedis</taxon>
        <taxon>Centropomidae</taxon>
        <taxon>Lates</taxon>
    </lineage>
</organism>
<accession>A0AAD3M762</accession>
<evidence type="ECO:0000313" key="3">
    <source>
        <dbReference type="Proteomes" id="UP001279410"/>
    </source>
</evidence>
<dbReference type="SUPFAM" id="SSF53098">
    <property type="entry name" value="Ribonuclease H-like"/>
    <property type="match status" value="1"/>
</dbReference>
<sequence>MRKAFTVCFPSEQEDGDDGDHLSQLWCDLTLEDHSRCCYGKETALAVFAHTLQLVVGDGLKETKVVSPSLSKLSKLSSLLHTSTTFKDVFDAEFGEQKGIPAAVNTRWNSTLRQVKALLQCNHLKLCAVLEKAGHRELSFTAREWNLLKELVDILKPFGEATDLTQGEKVITISAVVPSVLSLNYHLEKLKPQICFLSGLVRSLQASLNRRFLGIFINVKMARTQDGVTALFQTQSTSKQLPWIQPFLCCGWSPMCWSVVTSRQRWHNELKN</sequence>
<dbReference type="Proteomes" id="UP001279410">
    <property type="component" value="Unassembled WGS sequence"/>
</dbReference>
<dbReference type="PANTHER" id="PTHR46169">
    <property type="entry name" value="DNA REPLICATION-RELATED ELEMENT FACTOR, ISOFORM A"/>
    <property type="match status" value="1"/>
</dbReference>
<protein>
    <submittedName>
        <fullName evidence="1">Zinc finger BED domain-containing protein 4-like protein</fullName>
    </submittedName>
</protein>
<reference evidence="1" key="1">
    <citation type="submission" date="2022-08" db="EMBL/GenBank/DDBJ databases">
        <title>Genome sequencing of akame (Lates japonicus).</title>
        <authorList>
            <person name="Hashiguchi Y."/>
            <person name="Takahashi H."/>
        </authorList>
    </citation>
    <scope>NUCLEOTIDE SEQUENCE</scope>
    <source>
        <strain evidence="1">Kochi</strain>
    </source>
</reference>
<dbReference type="InterPro" id="IPR052717">
    <property type="entry name" value="Vacuolar_transposase_reg"/>
</dbReference>
<gene>
    <name evidence="2" type="ORF">AKAME5_002830900</name>
    <name evidence="1" type="ORF">AKAME5_002960200</name>
</gene>
<dbReference type="PANTHER" id="PTHR46169:SF15">
    <property type="entry name" value="INNER CENTROMERE PROTEIN A-LIKE ISOFORM X1-RELATED"/>
    <property type="match status" value="1"/>
</dbReference>
<dbReference type="GO" id="GO:0005634">
    <property type="term" value="C:nucleus"/>
    <property type="evidence" value="ECO:0007669"/>
    <property type="project" value="TreeGrafter"/>
</dbReference>
<dbReference type="GO" id="GO:0006357">
    <property type="term" value="P:regulation of transcription by RNA polymerase II"/>
    <property type="evidence" value="ECO:0007669"/>
    <property type="project" value="TreeGrafter"/>
</dbReference>
<proteinExistence type="predicted"/>
<evidence type="ECO:0000313" key="1">
    <source>
        <dbReference type="EMBL" id="GLD48745.1"/>
    </source>
</evidence>
<name>A0AAD3M762_LATJO</name>
<dbReference type="EMBL" id="BRZM01003886">
    <property type="protein sequence ID" value="GLD53082.1"/>
    <property type="molecule type" value="Genomic_DNA"/>
</dbReference>
<dbReference type="InterPro" id="IPR012337">
    <property type="entry name" value="RNaseH-like_sf"/>
</dbReference>